<proteinExistence type="predicted"/>
<evidence type="ECO:0000256" key="1">
    <source>
        <dbReference type="SAM" id="Phobius"/>
    </source>
</evidence>
<evidence type="ECO:0000259" key="2">
    <source>
        <dbReference type="Pfam" id="PF00534"/>
    </source>
</evidence>
<comment type="caution">
    <text evidence="4">The sequence shown here is derived from an EMBL/GenBank/DDBJ whole genome shotgun (WGS) entry which is preliminary data.</text>
</comment>
<keyword evidence="1" id="KW-1133">Transmembrane helix</keyword>
<dbReference type="SUPFAM" id="SSF53756">
    <property type="entry name" value="UDP-Glycosyltransferase/glycogen phosphorylase"/>
    <property type="match status" value="1"/>
</dbReference>
<keyword evidence="5" id="KW-1185">Reference proteome</keyword>
<feature type="transmembrane region" description="Helical" evidence="1">
    <location>
        <begin position="104"/>
        <end position="123"/>
    </location>
</feature>
<keyword evidence="1" id="KW-0472">Membrane</keyword>
<dbReference type="Gene3D" id="3.40.50.2000">
    <property type="entry name" value="Glycogen Phosphorylase B"/>
    <property type="match status" value="2"/>
</dbReference>
<name>A0A6G4WG11_9HYPH</name>
<dbReference type="PANTHER" id="PTHR12526">
    <property type="entry name" value="GLYCOSYLTRANSFERASE"/>
    <property type="match status" value="1"/>
</dbReference>
<dbReference type="PANTHER" id="PTHR12526:SF638">
    <property type="entry name" value="SPORE COAT PROTEIN SA"/>
    <property type="match status" value="1"/>
</dbReference>
<organism evidence="4 5">
    <name type="scientific">Allomesorhizobium camelthorni</name>
    <dbReference type="NCBI Taxonomy" id="475069"/>
    <lineage>
        <taxon>Bacteria</taxon>
        <taxon>Pseudomonadati</taxon>
        <taxon>Pseudomonadota</taxon>
        <taxon>Alphaproteobacteria</taxon>
        <taxon>Hyphomicrobiales</taxon>
        <taxon>Phyllobacteriaceae</taxon>
        <taxon>Allomesorhizobium</taxon>
    </lineage>
</organism>
<dbReference type="Pfam" id="PF00534">
    <property type="entry name" value="Glycos_transf_1"/>
    <property type="match status" value="1"/>
</dbReference>
<dbReference type="Pfam" id="PF13579">
    <property type="entry name" value="Glyco_trans_4_4"/>
    <property type="match status" value="1"/>
</dbReference>
<dbReference type="AlphaFoldDB" id="A0A6G4WG11"/>
<protein>
    <submittedName>
        <fullName evidence="4">Glycosyltransferase family 4 protein</fullName>
    </submittedName>
</protein>
<dbReference type="GO" id="GO:0016757">
    <property type="term" value="F:glycosyltransferase activity"/>
    <property type="evidence" value="ECO:0007669"/>
    <property type="project" value="InterPro"/>
</dbReference>
<dbReference type="EMBL" id="JAAKZF010000027">
    <property type="protein sequence ID" value="NGO53166.1"/>
    <property type="molecule type" value="Genomic_DNA"/>
</dbReference>
<reference evidence="4 5" key="1">
    <citation type="submission" date="2020-02" db="EMBL/GenBank/DDBJ databases">
        <title>Genome sequence of strain CCNWXJ40-4.</title>
        <authorList>
            <person name="Gao J."/>
            <person name="Sun J."/>
        </authorList>
    </citation>
    <scope>NUCLEOTIDE SEQUENCE [LARGE SCALE GENOMIC DNA]</scope>
    <source>
        <strain evidence="4 5">CCNWXJ 40-4</strain>
    </source>
</reference>
<feature type="transmembrane region" description="Helical" evidence="1">
    <location>
        <begin position="129"/>
        <end position="150"/>
    </location>
</feature>
<evidence type="ECO:0000259" key="3">
    <source>
        <dbReference type="Pfam" id="PF13579"/>
    </source>
</evidence>
<feature type="domain" description="Glycosyl transferase family 1" evidence="2">
    <location>
        <begin position="206"/>
        <end position="370"/>
    </location>
</feature>
<feature type="domain" description="Glycosyltransferase subfamily 4-like N-terminal" evidence="3">
    <location>
        <begin position="37"/>
        <end position="184"/>
    </location>
</feature>
<keyword evidence="1" id="KW-0812">Transmembrane</keyword>
<dbReference type="CDD" id="cd03808">
    <property type="entry name" value="GT4_CapM-like"/>
    <property type="match status" value="1"/>
</dbReference>
<dbReference type="InterPro" id="IPR001296">
    <property type="entry name" value="Glyco_trans_1"/>
</dbReference>
<sequence>MERPACRRQPHEARASGQKRIVIVASLTWSLVCFRLDLLKAMVLAGHEVTALAPDDDRGAIATLERIGVRFEKIPMARTGTNPLADLRTFVALYRRMRRLAPDIVLAYTMKPIIYGGLAARLAGIRQRFALFTGFGFLFGEGLQGFRVTVIRRLSIKLYRASLVGTAAAFAYNDADAAEIRRHAMVSPQTPLIMLPGSGVDLKRFASSEPRPGPPVFLLVARLLREKGIAEFAAAARLLKREFPHARFQILGPFDPSPLVITKAELDAWVEEGVVEYLGETRNVAPFLEASTVFVLPSYYREGIPRSALEAMAAGRPIVTTDAPGCRETVIDGENGFRVAPRNVEALAKAMRAFLEDEALAAPMGARSRKLAEERFDVHLVNQTLLGALGLNPENG</sequence>
<dbReference type="InterPro" id="IPR028098">
    <property type="entry name" value="Glyco_trans_4-like_N"/>
</dbReference>
<accession>A0A6G4WG11</accession>
<evidence type="ECO:0000313" key="4">
    <source>
        <dbReference type="EMBL" id="NGO53166.1"/>
    </source>
</evidence>
<gene>
    <name evidence="4" type="ORF">G6N73_18670</name>
</gene>
<evidence type="ECO:0000313" key="5">
    <source>
        <dbReference type="Proteomes" id="UP001642900"/>
    </source>
</evidence>
<dbReference type="Proteomes" id="UP001642900">
    <property type="component" value="Unassembled WGS sequence"/>
</dbReference>